<organism evidence="1 2">
    <name type="scientific">Streptomyces mirabilis</name>
    <dbReference type="NCBI Taxonomy" id="68239"/>
    <lineage>
        <taxon>Bacteria</taxon>
        <taxon>Bacillati</taxon>
        <taxon>Actinomycetota</taxon>
        <taxon>Actinomycetes</taxon>
        <taxon>Kitasatosporales</taxon>
        <taxon>Streptomycetaceae</taxon>
        <taxon>Streptomyces</taxon>
    </lineage>
</organism>
<gene>
    <name evidence="1" type="ORF">SAMN02787118_10915</name>
</gene>
<evidence type="ECO:0000313" key="1">
    <source>
        <dbReference type="EMBL" id="SFF58113.1"/>
    </source>
</evidence>
<reference evidence="1 2" key="1">
    <citation type="submission" date="2016-10" db="EMBL/GenBank/DDBJ databases">
        <authorList>
            <person name="de Groot N.N."/>
        </authorList>
    </citation>
    <scope>NUCLEOTIDE SEQUENCE [LARGE SCALE GENOMIC DNA]</scope>
    <source>
        <strain evidence="1 2">OK461</strain>
    </source>
</reference>
<sequence length="71" mass="7772">MVTSASVQDRDGPRPALAHLRDPFASISLVWADGGHAGRLVPEHHEATVKGSMIMLMSRRLVGTKDSEHRK</sequence>
<evidence type="ECO:0000313" key="2">
    <source>
        <dbReference type="Proteomes" id="UP000181942"/>
    </source>
</evidence>
<dbReference type="AlphaFoldDB" id="A0A1I2JVI4"/>
<dbReference type="Proteomes" id="UP000181942">
    <property type="component" value="Unassembled WGS sequence"/>
</dbReference>
<dbReference type="RefSeq" id="WP_075029312.1">
    <property type="nucleotide sequence ID" value="NZ_FONR01000009.1"/>
</dbReference>
<dbReference type="OrthoDB" id="4559615at2"/>
<protein>
    <submittedName>
        <fullName evidence="1">Uncharacterized protein</fullName>
    </submittedName>
</protein>
<accession>A0A1I2JVI4</accession>
<proteinExistence type="predicted"/>
<dbReference type="EMBL" id="FONR01000009">
    <property type="protein sequence ID" value="SFF58113.1"/>
    <property type="molecule type" value="Genomic_DNA"/>
</dbReference>
<name>A0A1I2JVI4_9ACTN</name>